<keyword evidence="4" id="KW-1185">Reference proteome</keyword>
<dbReference type="InterPro" id="IPR007076">
    <property type="entry name" value="TfoX_N"/>
</dbReference>
<dbReference type="AlphaFoldDB" id="A0A1C4DQ47"/>
<name>A0A1C4DQ47_9ENTR</name>
<dbReference type="Gene3D" id="3.30.1460.30">
    <property type="entry name" value="YgaC/TfoX-N like chaperone"/>
    <property type="match status" value="1"/>
</dbReference>
<dbReference type="SUPFAM" id="SSF159894">
    <property type="entry name" value="YgaC/TfoX-N like"/>
    <property type="match status" value="1"/>
</dbReference>
<dbReference type="Pfam" id="PF04993">
    <property type="entry name" value="TfoX_N"/>
    <property type="match status" value="1"/>
</dbReference>
<dbReference type="InterPro" id="IPR026256">
    <property type="entry name" value="TfoX-like_gammaprotbact"/>
</dbReference>
<dbReference type="EMBL" id="FMBC01000017">
    <property type="protein sequence ID" value="SCC33335.1"/>
    <property type="molecule type" value="Genomic_DNA"/>
</dbReference>
<accession>A0A1C4DQ47</accession>
<dbReference type="Pfam" id="PF04994">
    <property type="entry name" value="TfoX_C"/>
    <property type="match status" value="1"/>
</dbReference>
<feature type="domain" description="TfoX C-terminal" evidence="2">
    <location>
        <begin position="116"/>
        <end position="194"/>
    </location>
</feature>
<organism evidence="3 4">
    <name type="scientific">Kosakonia oryziphila</name>
    <dbReference type="NCBI Taxonomy" id="1005667"/>
    <lineage>
        <taxon>Bacteria</taxon>
        <taxon>Pseudomonadati</taxon>
        <taxon>Pseudomonadota</taxon>
        <taxon>Gammaproteobacteria</taxon>
        <taxon>Enterobacterales</taxon>
        <taxon>Enterobacteriaceae</taxon>
        <taxon>Kosakonia</taxon>
    </lineage>
</organism>
<dbReference type="PANTHER" id="PTHR36121:SF1">
    <property type="entry name" value="PROTEIN SXY"/>
    <property type="match status" value="1"/>
</dbReference>
<evidence type="ECO:0000313" key="3">
    <source>
        <dbReference type="EMBL" id="SCC33335.1"/>
    </source>
</evidence>
<evidence type="ECO:0000313" key="4">
    <source>
        <dbReference type="Proteomes" id="UP000198515"/>
    </source>
</evidence>
<sequence>MEDLSYQRIYQSCECLTSLGEIRHRAHFGGYSLSVDDTVFAMVAEGELYLRACEQSAQYAITHHAPLLVFNKRGREVSLNYYFVDQTLWNDLPMLLELSAYSLDAARREKAQRSARKRLRDLPNLTFQLETQLYDAGIMDVQTLRLLGAKASWLRLRKVNRHLGVRILLALEGAIAGLHEAALPAQTRQELMEWFAIMKKKTANPH</sequence>
<feature type="domain" description="TfoX N-terminal" evidence="1">
    <location>
        <begin position="15"/>
        <end position="106"/>
    </location>
</feature>
<dbReference type="InterPro" id="IPR047525">
    <property type="entry name" value="TfoX-like"/>
</dbReference>
<protein>
    <submittedName>
        <fullName evidence="3">Regulator of competence-specific genes</fullName>
    </submittedName>
</protein>
<proteinExistence type="predicted"/>
<evidence type="ECO:0000259" key="1">
    <source>
        <dbReference type="Pfam" id="PF04993"/>
    </source>
</evidence>
<gene>
    <name evidence="3" type="ORF">GA0061070_101765</name>
</gene>
<dbReference type="Proteomes" id="UP000198515">
    <property type="component" value="Unassembled WGS sequence"/>
</dbReference>
<reference evidence="4" key="1">
    <citation type="submission" date="2016-08" db="EMBL/GenBank/DDBJ databases">
        <authorList>
            <person name="Varghese N."/>
            <person name="Submissions Spin"/>
        </authorList>
    </citation>
    <scope>NUCLEOTIDE SEQUENCE [LARGE SCALE GENOMIC DNA]</scope>
    <source>
        <strain evidence="4">REICA_142</strain>
    </source>
</reference>
<dbReference type="PANTHER" id="PTHR36121">
    <property type="entry name" value="PROTEIN SXY"/>
    <property type="match status" value="1"/>
</dbReference>
<dbReference type="InterPro" id="IPR007077">
    <property type="entry name" value="TfoX_C"/>
</dbReference>
<evidence type="ECO:0000259" key="2">
    <source>
        <dbReference type="Pfam" id="PF04994"/>
    </source>
</evidence>
<dbReference type="GO" id="GO:0030420">
    <property type="term" value="P:establishment of competence for transformation"/>
    <property type="evidence" value="ECO:0007669"/>
    <property type="project" value="InterPro"/>
</dbReference>
<dbReference type="OrthoDB" id="4225809at2"/>
<dbReference type="RefSeq" id="WP_090135833.1">
    <property type="nucleotide sequence ID" value="NZ_FMBC01000017.1"/>
</dbReference>
<dbReference type="Gene3D" id="1.10.150.20">
    <property type="entry name" value="5' to 3' exonuclease, C-terminal subdomain"/>
    <property type="match status" value="1"/>
</dbReference>
<dbReference type="PIRSF" id="PIRSF028788">
    <property type="entry name" value="TfoX_Sxy"/>
    <property type="match status" value="1"/>
</dbReference>